<dbReference type="Proteomes" id="UP000610203">
    <property type="component" value="Unassembled WGS sequence"/>
</dbReference>
<dbReference type="Gene3D" id="1.25.40.10">
    <property type="entry name" value="Tetratricopeptide repeat domain"/>
    <property type="match status" value="1"/>
</dbReference>
<feature type="transmembrane region" description="Helical" evidence="2">
    <location>
        <begin position="6"/>
        <end position="22"/>
    </location>
</feature>
<feature type="region of interest" description="Disordered" evidence="1">
    <location>
        <begin position="30"/>
        <end position="67"/>
    </location>
</feature>
<dbReference type="NCBIfam" id="TIGR03504">
    <property type="entry name" value="FimV_Cterm"/>
    <property type="match status" value="1"/>
</dbReference>
<evidence type="ECO:0000313" key="4">
    <source>
        <dbReference type="Proteomes" id="UP000610203"/>
    </source>
</evidence>
<name>A0ABQ3GNB3_9GAMM</name>
<keyword evidence="2" id="KW-0812">Transmembrane</keyword>
<accession>A0ABQ3GNB3</accession>
<feature type="region of interest" description="Disordered" evidence="1">
    <location>
        <begin position="391"/>
        <end position="422"/>
    </location>
</feature>
<feature type="compositionally biased region" description="Acidic residues" evidence="1">
    <location>
        <begin position="413"/>
        <end position="422"/>
    </location>
</feature>
<dbReference type="InterPro" id="IPR020011">
    <property type="entry name" value="FimV_C"/>
</dbReference>
<dbReference type="Gene3D" id="1.20.58.2200">
    <property type="match status" value="1"/>
</dbReference>
<keyword evidence="4" id="KW-1185">Reference proteome</keyword>
<dbReference type="EMBL" id="BMZR01000001">
    <property type="protein sequence ID" value="GHD26924.1"/>
    <property type="molecule type" value="Genomic_DNA"/>
</dbReference>
<proteinExistence type="predicted"/>
<comment type="caution">
    <text evidence="3">The sequence shown here is derived from an EMBL/GenBank/DDBJ whole genome shotgun (WGS) entry which is preliminary data.</text>
</comment>
<dbReference type="InterPro" id="IPR011990">
    <property type="entry name" value="TPR-like_helical_dom_sf"/>
</dbReference>
<keyword evidence="2" id="KW-1133">Transmembrane helix</keyword>
<dbReference type="RefSeq" id="WP_189581082.1">
    <property type="nucleotide sequence ID" value="NZ_BMZR01000001.1"/>
</dbReference>
<protein>
    <recommendedName>
        <fullName evidence="5">Pilus assembly protein FimV</fullName>
    </recommendedName>
</protein>
<keyword evidence="2" id="KW-0472">Membrane</keyword>
<evidence type="ECO:0008006" key="5">
    <source>
        <dbReference type="Google" id="ProtNLM"/>
    </source>
</evidence>
<feature type="compositionally biased region" description="Acidic residues" evidence="1">
    <location>
        <begin position="395"/>
        <end position="404"/>
    </location>
</feature>
<evidence type="ECO:0000256" key="1">
    <source>
        <dbReference type="SAM" id="MobiDB-lite"/>
    </source>
</evidence>
<organism evidence="3 4">
    <name type="scientific">Psychrobacter glaciei</name>
    <dbReference type="NCBI Taxonomy" id="619771"/>
    <lineage>
        <taxon>Bacteria</taxon>
        <taxon>Pseudomonadati</taxon>
        <taxon>Pseudomonadota</taxon>
        <taxon>Gammaproteobacteria</taxon>
        <taxon>Moraxellales</taxon>
        <taxon>Moraxellaceae</taxon>
        <taxon>Psychrobacter</taxon>
    </lineage>
</organism>
<dbReference type="InterPro" id="IPR038440">
    <property type="entry name" value="FimV_C_sf"/>
</dbReference>
<sequence>MDNMLYIIAGLVLILIIAVLVMRKNKAQKPSAPTAVQADKNLAASNPATTSGAKQRSPTQQSADNEGKFDNLSVAQRFINQQRYDKAIETLSRGLIEKPNDSQLLLKLLGIYATTNQTDDFYRVYDDIKNHSDPKSIAQADELKSLLTEEQNQAAQYTVAAKDTQNTDFESLDFDLPASQVVNTPTVQDTVTAEDSVTPLIDEPTEKSGLSDDFNDVNPTVENVDDTFDLTLNDLESDGDEPTATSVMPVSQVDIVEEENLTLDASDTTPIIQDNDISDFDFGLDLPEQTDNITEPSVSSTTDSAPQDIMLEDEDFVLDFSDLEAGVDTDAAKATGETTTDVTQNSDDDFVLSLDDIDESVTIDNVLESEQPTLAEDNDLGDFILEENNFKDNDLENNDLENDSFENNNFESNDFEDSSFEDQPLDNNALENTHIEASSMAPTAPLTFEDTLANDDFDFDSLADAPTATTPVDVEYDVSTVDSEIVTYNEVETKEDFSLRFAADFDFVKTLDSNQVTLDLAGQYLQLGEYDSAKRLLNEVMTQGNSEQQQQAQTLLDRTA</sequence>
<evidence type="ECO:0000256" key="2">
    <source>
        <dbReference type="SAM" id="Phobius"/>
    </source>
</evidence>
<reference evidence="4" key="1">
    <citation type="journal article" date="2019" name="Int. J. Syst. Evol. Microbiol.">
        <title>The Global Catalogue of Microorganisms (GCM) 10K type strain sequencing project: providing services to taxonomists for standard genome sequencing and annotation.</title>
        <authorList>
            <consortium name="The Broad Institute Genomics Platform"/>
            <consortium name="The Broad Institute Genome Sequencing Center for Infectious Disease"/>
            <person name="Wu L."/>
            <person name="Ma J."/>
        </authorList>
    </citation>
    <scope>NUCLEOTIDE SEQUENCE [LARGE SCALE GENOMIC DNA]</scope>
    <source>
        <strain evidence="4">KCTC 42280</strain>
    </source>
</reference>
<evidence type="ECO:0000313" key="3">
    <source>
        <dbReference type="EMBL" id="GHD26924.1"/>
    </source>
</evidence>
<feature type="compositionally biased region" description="Polar residues" evidence="1">
    <location>
        <begin position="43"/>
        <end position="64"/>
    </location>
</feature>
<gene>
    <name evidence="3" type="ORF">GCM10016272_04450</name>
</gene>